<sequence>MANLSPRGYKNPSTEAEINDPAFWRTVGENQDARFVELYAQGKITKAQLDALGVLAGFTPGDVHDAEMAAALAQSDSLSQDVVSGLIDGATASLATKAEVTTELNTRVAPVVAGIIADDPTVAQNAANLAQSTAGIIRELSPLANTSGAANAAMAVGVYRNRWGGSNSATQGLPENAGQGVLEVTPIDGPIVNQQYVSTSGRTWNRVYTGAAWGAWVELARLESSGLYRTRSTLTGSGTINGLLSMGIYQNPITNNATNIAQGLPENAGQGVLEVLTVASPVTIHRYTSASGRVWSRVYTGAEWGLWVELARLDGSGLYKVRPALTGSGNVNGLLSAGIYPNPITDEAANASQGLPAGATSGVLEIMTVTGGTVIQRYTDTSSGGTPWTRSHLGDGLWTQWTKAGTGGGGGGSPLELRGLYERTRPTPDGSDTGLITPLAMDPNVPGRMWSQGARFGHLGYGPVSGETFTRVEGSQTGLPQDRAITGLHFSATHLWATMGPMEAGKGTVWRSPLPNADMSGGHGLTFTQVFDIENPPAGITTDVNAFWRNASLATDETGQRVMLLEYGLTLVNGPSVFFSADAGDTWDQVHTFSTARHGHGIKYRDGEWWVQNGDAGWEGTGMWSAADSEPFVWERRSVYLHHTGKVEHGINFQWIPMPNGTEKMVTESDTLQDYAPLFLDTDPNTGPRHWVISDQMPVEYHGTIRQLTYDRDTGNLYYYQTSETGKMNDTDSIWMLPPPYTKAILLEVFPHADGFEAQGDPVIWGDYYWHGKNRIRKELTTGQV</sequence>
<protein>
    <submittedName>
        <fullName evidence="1">Pyocin knob domain-containing protein</fullName>
    </submittedName>
</protein>
<evidence type="ECO:0000313" key="1">
    <source>
        <dbReference type="EMBL" id="MEO9246474.1"/>
    </source>
</evidence>
<keyword evidence="2" id="KW-1185">Reference proteome</keyword>
<dbReference type="RefSeq" id="WP_347918536.1">
    <property type="nucleotide sequence ID" value="NZ_JBDXMX010000001.1"/>
</dbReference>
<name>A0ABV0IFL6_9MICC</name>
<comment type="caution">
    <text evidence="1">The sequence shown here is derived from an EMBL/GenBank/DDBJ whole genome shotgun (WGS) entry which is preliminary data.</text>
</comment>
<gene>
    <name evidence="1" type="ORF">ABDK96_02120</name>
</gene>
<organism evidence="1 2">
    <name type="scientific">Citricoccus nitrophenolicus</name>
    <dbReference type="NCBI Taxonomy" id="863575"/>
    <lineage>
        <taxon>Bacteria</taxon>
        <taxon>Bacillati</taxon>
        <taxon>Actinomycetota</taxon>
        <taxon>Actinomycetes</taxon>
        <taxon>Micrococcales</taxon>
        <taxon>Micrococcaceae</taxon>
        <taxon>Citricoccus</taxon>
    </lineage>
</organism>
<proteinExistence type="predicted"/>
<dbReference type="Proteomes" id="UP001484097">
    <property type="component" value="Unassembled WGS sequence"/>
</dbReference>
<dbReference type="CDD" id="cd19958">
    <property type="entry name" value="pyocin_knob"/>
    <property type="match status" value="3"/>
</dbReference>
<accession>A0ABV0IFL6</accession>
<reference evidence="1 2" key="1">
    <citation type="submission" date="2024-05" db="EMBL/GenBank/DDBJ databases">
        <authorList>
            <person name="Yi C."/>
        </authorList>
    </citation>
    <scope>NUCLEOTIDE SEQUENCE [LARGE SCALE GENOMIC DNA]</scope>
    <source>
        <strain evidence="1 2">XS13</strain>
    </source>
</reference>
<evidence type="ECO:0000313" key="2">
    <source>
        <dbReference type="Proteomes" id="UP001484097"/>
    </source>
</evidence>
<dbReference type="EMBL" id="JBDXMX010000001">
    <property type="protein sequence ID" value="MEO9246474.1"/>
    <property type="molecule type" value="Genomic_DNA"/>
</dbReference>